<dbReference type="EMBL" id="QRIN01000028">
    <property type="protein sequence ID" value="RHG65711.1"/>
    <property type="molecule type" value="Genomic_DNA"/>
</dbReference>
<feature type="non-terminal residue" evidence="1">
    <location>
        <position position="92"/>
    </location>
</feature>
<dbReference type="AlphaFoldDB" id="A0A3R6E3V2"/>
<proteinExistence type="predicted"/>
<protein>
    <submittedName>
        <fullName evidence="1">Uncharacterized protein</fullName>
    </submittedName>
</protein>
<comment type="caution">
    <text evidence="1">The sequence shown here is derived from an EMBL/GenBank/DDBJ whole genome shotgun (WGS) entry which is preliminary data.</text>
</comment>
<evidence type="ECO:0000313" key="1">
    <source>
        <dbReference type="EMBL" id="RHG65711.1"/>
    </source>
</evidence>
<gene>
    <name evidence="1" type="ORF">DW250_08095</name>
</gene>
<accession>A0A3R6E3V2</accession>
<reference evidence="1 2" key="1">
    <citation type="submission" date="2018-08" db="EMBL/GenBank/DDBJ databases">
        <title>A genome reference for cultivated species of the human gut microbiota.</title>
        <authorList>
            <person name="Zou Y."/>
            <person name="Xue W."/>
            <person name="Luo G."/>
        </authorList>
    </citation>
    <scope>NUCLEOTIDE SEQUENCE [LARGE SCALE GENOMIC DNA]</scope>
    <source>
        <strain evidence="1 2">AM22-1</strain>
    </source>
</reference>
<evidence type="ECO:0000313" key="2">
    <source>
        <dbReference type="Proteomes" id="UP000286501"/>
    </source>
</evidence>
<sequence length="92" mass="10289">MLLFVPTRMVAQTPTEDPRYALFNLDGITNVTITDNGDYPWQMMDLKAEGMTDISFEIPEGSTGLMSSNYNVNSSTSETVVNFKVEKPIFLT</sequence>
<name>A0A3R6E3V2_9BACT</name>
<dbReference type="Proteomes" id="UP000286501">
    <property type="component" value="Unassembled WGS sequence"/>
</dbReference>
<organism evidence="1 2">
    <name type="scientific">Segatella copri</name>
    <dbReference type="NCBI Taxonomy" id="165179"/>
    <lineage>
        <taxon>Bacteria</taxon>
        <taxon>Pseudomonadati</taxon>
        <taxon>Bacteroidota</taxon>
        <taxon>Bacteroidia</taxon>
        <taxon>Bacteroidales</taxon>
        <taxon>Prevotellaceae</taxon>
        <taxon>Segatella</taxon>
    </lineage>
</organism>